<dbReference type="Pfam" id="PF03451">
    <property type="entry name" value="HELP"/>
    <property type="match status" value="1"/>
</dbReference>
<feature type="region of interest" description="Disordered" evidence="6">
    <location>
        <begin position="230"/>
        <end position="253"/>
    </location>
</feature>
<sequence>MEVAFRVEATYAFAAAEEGDLGFEKGAALMVTEVDEDWYTGYDVSNPSAVGSFPINRTKKADGGDGGGGGEAGEEKKDLDGEDSADESDGGLASDDEAADEAASEGAASEGGGGGGRGGGSSAADDSDSSAAGPADEGVLLPLLNRMADENPTDSEAEEGAASGPEEGAASGPEEEVRDGYEEDVNRPLKASAAASLRDMPLSATPTEVSISRAPPRKGSVLGVIHAAAAAPQPSAAGPRGAVSAGPSEEEERAATQLEAAFRGHEARKTLHASPLHASPPPGNFQQQKQGGNKGKRALERFNNYDFSQNVPRVAQISKKAPGELNAADVYRIQAAESVVRYPESRSAVYVPTDFSEGDAVVSPPQGTLTLEHVHGFSGKVARNTNCLYLKTGEVVFPASAAVVIMDTEQNTQRFFLEHDDDVTAVAVHPTQDIVASGQLARKAFVLVYDVTLSADTGITFINELNLGNNTRGVKCLDFSPDGAQLLTVAADPYHTVTVWDWRRGTKLVSARANNAEVFSMRFNPFQCYDRNNVPLADVEYTLVSLGSRHIKFWTLEPDDSVAVEAGADSKEAKALASRLGKWKIEANAASFGNRAKMQDIMCVAFVLDRAADIRKGPGAEEDSAGVAARVVCGTESGAVFVFQTVEEPREDDPDEFLQKNKGVDDDEDEMVVKPVNWASRGNLLNVVKDAHTGAVCDIATAGTSNIVATVGKDGLLKIWTLSEAELGDRLKPLKSVNVAGAGPMLGAPRSIAFNKTLDKIVIGTYGNSLLELQVSGCNGSLQGEANSDDPGVEVSSLDVIVKGHASNVRMVACHPSQPVYASVGDDRSFLLWSSESNAMIASLRMKDMVYSIAFSPDGQFVAIGLVTGDVYIKKLPDLGALERGEEAEFVDVVHKKTGNKEKKEVGGAWASRKQNRHEKEAAAEVVEEGARKKGLERKDIKHSVTKLSFSPDGKTLVAACRDYFLYVFDVEANFKKVAIMKGHSTFVTHMDFSADSKILQSNDAAREILNWDVTNGKQITNSFDLRDTEWATWSCVFGWSVQGIWDKAEGEQNILSVARSGNKGIVATGDDNNMINVFRYPALQGAQNKAFGGHMSPVTSLVWSQDDKKLLSTGGTDSCIFQWDYE</sequence>
<dbReference type="InterPro" id="IPR001680">
    <property type="entry name" value="WD40_rpt"/>
</dbReference>
<dbReference type="InterPro" id="IPR036028">
    <property type="entry name" value="SH3-like_dom_sf"/>
</dbReference>
<proteinExistence type="predicted"/>
<feature type="compositionally biased region" description="Gly residues" evidence="6">
    <location>
        <begin position="109"/>
        <end position="121"/>
    </location>
</feature>
<dbReference type="EMBL" id="BRYB01000463">
    <property type="protein sequence ID" value="GMI30411.1"/>
    <property type="molecule type" value="Genomic_DNA"/>
</dbReference>
<feature type="compositionally biased region" description="Low complexity" evidence="6">
    <location>
        <begin position="230"/>
        <end position="242"/>
    </location>
</feature>
<dbReference type="PANTHER" id="PTHR13720:SF33">
    <property type="entry name" value="HELP DOMAIN-CONTAINING PROTEIN"/>
    <property type="match status" value="1"/>
</dbReference>
<dbReference type="Pfam" id="PF23409">
    <property type="entry name" value="Beta-prop_EML"/>
    <property type="match status" value="1"/>
</dbReference>
<dbReference type="PANTHER" id="PTHR13720">
    <property type="entry name" value="WD-40 REPEAT PROTEIN"/>
    <property type="match status" value="1"/>
</dbReference>
<evidence type="ECO:0000313" key="9">
    <source>
        <dbReference type="Proteomes" id="UP001165060"/>
    </source>
</evidence>
<dbReference type="Pfam" id="PF00400">
    <property type="entry name" value="WD40"/>
    <property type="match status" value="2"/>
</dbReference>
<dbReference type="InterPro" id="IPR050630">
    <property type="entry name" value="WD_repeat_EMAP"/>
</dbReference>
<dbReference type="InterPro" id="IPR015943">
    <property type="entry name" value="WD40/YVTN_repeat-like_dom_sf"/>
</dbReference>
<feature type="compositionally biased region" description="Low complexity" evidence="6">
    <location>
        <begin position="160"/>
        <end position="172"/>
    </location>
</feature>
<organism evidence="8 9">
    <name type="scientific">Tetraparma gracilis</name>
    <dbReference type="NCBI Taxonomy" id="2962635"/>
    <lineage>
        <taxon>Eukaryota</taxon>
        <taxon>Sar</taxon>
        <taxon>Stramenopiles</taxon>
        <taxon>Ochrophyta</taxon>
        <taxon>Bolidophyceae</taxon>
        <taxon>Parmales</taxon>
        <taxon>Triparmaceae</taxon>
        <taxon>Tetraparma</taxon>
    </lineage>
</organism>
<feature type="repeat" description="WD" evidence="5">
    <location>
        <begin position="981"/>
        <end position="1022"/>
    </location>
</feature>
<dbReference type="PROSITE" id="PS50002">
    <property type="entry name" value="SH3"/>
    <property type="match status" value="1"/>
</dbReference>
<dbReference type="PROSITE" id="PS50294">
    <property type="entry name" value="WD_REPEATS_REGION"/>
    <property type="match status" value="1"/>
</dbReference>
<keyword evidence="9" id="KW-1185">Reference proteome</keyword>
<dbReference type="Gene3D" id="2.130.10.10">
    <property type="entry name" value="YVTN repeat-like/Quinoprotein amine dehydrogenase"/>
    <property type="match status" value="3"/>
</dbReference>
<evidence type="ECO:0000256" key="4">
    <source>
        <dbReference type="PROSITE-ProRule" id="PRU00192"/>
    </source>
</evidence>
<dbReference type="Pfam" id="PF00018">
    <property type="entry name" value="SH3_1"/>
    <property type="match status" value="1"/>
</dbReference>
<dbReference type="InterPro" id="IPR055442">
    <property type="entry name" value="Beta-prop_EML-like_2nd"/>
</dbReference>
<keyword evidence="1 4" id="KW-0728">SH3 domain</keyword>
<dbReference type="PROSITE" id="PS50082">
    <property type="entry name" value="WD_REPEATS_2"/>
    <property type="match status" value="4"/>
</dbReference>
<dbReference type="InterPro" id="IPR055439">
    <property type="entry name" value="Beta-prop_EML_1st"/>
</dbReference>
<dbReference type="Gene3D" id="2.30.30.40">
    <property type="entry name" value="SH3 Domains"/>
    <property type="match status" value="1"/>
</dbReference>
<keyword evidence="2 5" id="KW-0853">WD repeat</keyword>
<feature type="region of interest" description="Disordered" evidence="6">
    <location>
        <begin position="45"/>
        <end position="215"/>
    </location>
</feature>
<name>A0ABQ6MPN3_9STRA</name>
<dbReference type="SMART" id="SM00320">
    <property type="entry name" value="WD40"/>
    <property type="match status" value="10"/>
</dbReference>
<dbReference type="InterPro" id="IPR036322">
    <property type="entry name" value="WD40_repeat_dom_sf"/>
</dbReference>
<protein>
    <recommendedName>
        <fullName evidence="7">SH3 domain-containing protein</fullName>
    </recommendedName>
</protein>
<feature type="compositionally biased region" description="Acidic residues" evidence="6">
    <location>
        <begin position="80"/>
        <end position="103"/>
    </location>
</feature>
<feature type="compositionally biased region" description="Basic and acidic residues" evidence="6">
    <location>
        <begin position="178"/>
        <end position="187"/>
    </location>
</feature>
<evidence type="ECO:0000256" key="5">
    <source>
        <dbReference type="PROSITE-ProRule" id="PRU00221"/>
    </source>
</evidence>
<dbReference type="Proteomes" id="UP001165060">
    <property type="component" value="Unassembled WGS sequence"/>
</dbReference>
<evidence type="ECO:0000256" key="2">
    <source>
        <dbReference type="ARBA" id="ARBA00022574"/>
    </source>
</evidence>
<evidence type="ECO:0000256" key="1">
    <source>
        <dbReference type="ARBA" id="ARBA00022443"/>
    </source>
</evidence>
<evidence type="ECO:0000256" key="6">
    <source>
        <dbReference type="SAM" id="MobiDB-lite"/>
    </source>
</evidence>
<dbReference type="SUPFAM" id="SSF50044">
    <property type="entry name" value="SH3-domain"/>
    <property type="match status" value="1"/>
</dbReference>
<keyword evidence="3" id="KW-0677">Repeat</keyword>
<gene>
    <name evidence="8" type="ORF">TeGR_g1319</name>
</gene>
<feature type="compositionally biased region" description="Low complexity" evidence="6">
    <location>
        <begin position="129"/>
        <end position="138"/>
    </location>
</feature>
<feature type="repeat" description="WD" evidence="5">
    <location>
        <begin position="1092"/>
        <end position="1127"/>
    </location>
</feature>
<dbReference type="SMART" id="SM00326">
    <property type="entry name" value="SH3"/>
    <property type="match status" value="1"/>
</dbReference>
<dbReference type="InterPro" id="IPR005108">
    <property type="entry name" value="HELP"/>
</dbReference>
<dbReference type="Pfam" id="PF23414">
    <property type="entry name" value="Beta-prop_EML_2"/>
    <property type="match status" value="1"/>
</dbReference>
<comment type="caution">
    <text evidence="8">The sequence shown here is derived from an EMBL/GenBank/DDBJ whole genome shotgun (WGS) entry which is preliminary data.</text>
</comment>
<evidence type="ECO:0000256" key="3">
    <source>
        <dbReference type="ARBA" id="ARBA00022737"/>
    </source>
</evidence>
<feature type="domain" description="SH3" evidence="7">
    <location>
        <begin position="2"/>
        <end position="63"/>
    </location>
</feature>
<evidence type="ECO:0000313" key="8">
    <source>
        <dbReference type="EMBL" id="GMI30411.1"/>
    </source>
</evidence>
<evidence type="ECO:0000259" key="7">
    <source>
        <dbReference type="PROSITE" id="PS50002"/>
    </source>
</evidence>
<feature type="repeat" description="WD" evidence="5">
    <location>
        <begin position="689"/>
        <end position="730"/>
    </location>
</feature>
<reference evidence="8 9" key="1">
    <citation type="journal article" date="2023" name="Commun. Biol.">
        <title>Genome analysis of Parmales, the sister group of diatoms, reveals the evolutionary specialization of diatoms from phago-mixotrophs to photoautotrophs.</title>
        <authorList>
            <person name="Ban H."/>
            <person name="Sato S."/>
            <person name="Yoshikawa S."/>
            <person name="Yamada K."/>
            <person name="Nakamura Y."/>
            <person name="Ichinomiya M."/>
            <person name="Sato N."/>
            <person name="Blanc-Mathieu R."/>
            <person name="Endo H."/>
            <person name="Kuwata A."/>
            <person name="Ogata H."/>
        </authorList>
    </citation>
    <scope>NUCLEOTIDE SEQUENCE [LARGE SCALE GENOMIC DNA]</scope>
</reference>
<accession>A0ABQ6MPN3</accession>
<dbReference type="SUPFAM" id="SSF50978">
    <property type="entry name" value="WD40 repeat-like"/>
    <property type="match status" value="3"/>
</dbReference>
<dbReference type="PROSITE" id="PS50096">
    <property type="entry name" value="IQ"/>
    <property type="match status" value="1"/>
</dbReference>
<feature type="repeat" description="WD" evidence="5">
    <location>
        <begin position="802"/>
        <end position="843"/>
    </location>
</feature>
<dbReference type="InterPro" id="IPR001452">
    <property type="entry name" value="SH3_domain"/>
</dbReference>
<feature type="region of interest" description="Disordered" evidence="6">
    <location>
        <begin position="267"/>
        <end position="294"/>
    </location>
</feature>